<comment type="caution">
    <text evidence="2">The sequence shown here is derived from an EMBL/GenBank/DDBJ whole genome shotgun (WGS) entry which is preliminary data.</text>
</comment>
<feature type="region of interest" description="Disordered" evidence="1">
    <location>
        <begin position="198"/>
        <end position="379"/>
    </location>
</feature>
<feature type="region of interest" description="Disordered" evidence="1">
    <location>
        <begin position="151"/>
        <end position="176"/>
    </location>
</feature>
<proteinExistence type="predicted"/>
<feature type="compositionally biased region" description="Polar residues" evidence="1">
    <location>
        <begin position="98"/>
        <end position="113"/>
    </location>
</feature>
<name>A0AAD5P9Y0_9FUNG</name>
<feature type="compositionally biased region" description="Low complexity" evidence="1">
    <location>
        <begin position="202"/>
        <end position="214"/>
    </location>
</feature>
<reference evidence="2" key="1">
    <citation type="journal article" date="2022" name="IScience">
        <title>Evolution of zygomycete secretomes and the origins of terrestrial fungal ecologies.</title>
        <authorList>
            <person name="Chang Y."/>
            <person name="Wang Y."/>
            <person name="Mondo S."/>
            <person name="Ahrendt S."/>
            <person name="Andreopoulos W."/>
            <person name="Barry K."/>
            <person name="Beard J."/>
            <person name="Benny G.L."/>
            <person name="Blankenship S."/>
            <person name="Bonito G."/>
            <person name="Cuomo C."/>
            <person name="Desiro A."/>
            <person name="Gervers K.A."/>
            <person name="Hundley H."/>
            <person name="Kuo A."/>
            <person name="LaButti K."/>
            <person name="Lang B.F."/>
            <person name="Lipzen A."/>
            <person name="O'Donnell K."/>
            <person name="Pangilinan J."/>
            <person name="Reynolds N."/>
            <person name="Sandor L."/>
            <person name="Smith M.E."/>
            <person name="Tsang A."/>
            <person name="Grigoriev I.V."/>
            <person name="Stajich J.E."/>
            <person name="Spatafora J.W."/>
        </authorList>
    </citation>
    <scope>NUCLEOTIDE SEQUENCE</scope>
    <source>
        <strain evidence="2">RSA 2281</strain>
    </source>
</reference>
<evidence type="ECO:0000256" key="1">
    <source>
        <dbReference type="SAM" id="MobiDB-lite"/>
    </source>
</evidence>
<protein>
    <submittedName>
        <fullName evidence="2">Uncharacterized protein</fullName>
    </submittedName>
</protein>
<feature type="compositionally biased region" description="Low complexity" evidence="1">
    <location>
        <begin position="292"/>
        <end position="309"/>
    </location>
</feature>
<sequence>MLLAAAAAAIDGRMDESTAIYSVDRQETKRNTSTPSGSNNGYYSQHYSSAEIPNNHIKQKPVKSSSHATYYQKDDHRYISKSSIKTRHHPHDQHSSDMDPSNGISGRYYTNNNDELKQNPRIKRNAMHAYITYMIYTDIAQRDRMKPTEKIINPSSNGQANYGDEQNTITNGYDRTRKNEMNGRFEYINNNVHSADDHYHQQQRQQHNNNNSQRPQHHHRHSIGSEPSSLWYTPTSTSLPTHTSSSNSAPFPTTSSSSPHYHLPSSSPSTPQPPSTSNNNNSTSHPIETTRSSPSPISFNSSSGNNNNPLMMGRPLTAFLRDAPSSEQQHHHHHHHHSKDNNHSTNNNSTSRRPHPFSTFSSTSHGSSTSNHKGRHPLL</sequence>
<evidence type="ECO:0000313" key="2">
    <source>
        <dbReference type="EMBL" id="KAI9251939.1"/>
    </source>
</evidence>
<feature type="compositionally biased region" description="Polar residues" evidence="1">
    <location>
        <begin position="31"/>
        <end position="46"/>
    </location>
</feature>
<keyword evidence="3" id="KW-1185">Reference proteome</keyword>
<dbReference type="Proteomes" id="UP001209540">
    <property type="component" value="Unassembled WGS sequence"/>
</dbReference>
<gene>
    <name evidence="2" type="ORF">BDA99DRAFT_186365</name>
</gene>
<evidence type="ECO:0000313" key="3">
    <source>
        <dbReference type="Proteomes" id="UP001209540"/>
    </source>
</evidence>
<accession>A0AAD5P9Y0</accession>
<feature type="compositionally biased region" description="Low complexity" evidence="1">
    <location>
        <begin position="233"/>
        <end position="284"/>
    </location>
</feature>
<feature type="compositionally biased region" description="Polar residues" evidence="1">
    <location>
        <begin position="153"/>
        <end position="173"/>
    </location>
</feature>
<reference evidence="2" key="2">
    <citation type="submission" date="2023-02" db="EMBL/GenBank/DDBJ databases">
        <authorList>
            <consortium name="DOE Joint Genome Institute"/>
            <person name="Mondo S.J."/>
            <person name="Chang Y."/>
            <person name="Wang Y."/>
            <person name="Ahrendt S."/>
            <person name="Andreopoulos W."/>
            <person name="Barry K."/>
            <person name="Beard J."/>
            <person name="Benny G.L."/>
            <person name="Blankenship S."/>
            <person name="Bonito G."/>
            <person name="Cuomo C."/>
            <person name="Desiro A."/>
            <person name="Gervers K.A."/>
            <person name="Hundley H."/>
            <person name="Kuo A."/>
            <person name="LaButti K."/>
            <person name="Lang B.F."/>
            <person name="Lipzen A."/>
            <person name="O'Donnell K."/>
            <person name="Pangilinan J."/>
            <person name="Reynolds N."/>
            <person name="Sandor L."/>
            <person name="Smith M.W."/>
            <person name="Tsang A."/>
            <person name="Grigoriev I.V."/>
            <person name="Stajich J.E."/>
            <person name="Spatafora J.W."/>
        </authorList>
    </citation>
    <scope>NUCLEOTIDE SEQUENCE</scope>
    <source>
        <strain evidence="2">RSA 2281</strain>
    </source>
</reference>
<dbReference type="EMBL" id="JAIXMP010000029">
    <property type="protein sequence ID" value="KAI9251939.1"/>
    <property type="molecule type" value="Genomic_DNA"/>
</dbReference>
<organism evidence="2 3">
    <name type="scientific">Phascolomyces articulosus</name>
    <dbReference type="NCBI Taxonomy" id="60185"/>
    <lineage>
        <taxon>Eukaryota</taxon>
        <taxon>Fungi</taxon>
        <taxon>Fungi incertae sedis</taxon>
        <taxon>Mucoromycota</taxon>
        <taxon>Mucoromycotina</taxon>
        <taxon>Mucoromycetes</taxon>
        <taxon>Mucorales</taxon>
        <taxon>Lichtheimiaceae</taxon>
        <taxon>Phascolomyces</taxon>
    </lineage>
</organism>
<feature type="region of interest" description="Disordered" evidence="1">
    <location>
        <begin position="21"/>
        <end position="46"/>
    </location>
</feature>
<feature type="compositionally biased region" description="Low complexity" evidence="1">
    <location>
        <begin position="343"/>
        <end position="370"/>
    </location>
</feature>
<feature type="region of interest" description="Disordered" evidence="1">
    <location>
        <begin position="83"/>
        <end position="117"/>
    </location>
</feature>
<dbReference type="AlphaFoldDB" id="A0AAD5P9Y0"/>